<dbReference type="EMBL" id="BMAV01017938">
    <property type="protein sequence ID" value="GFY69998.1"/>
    <property type="molecule type" value="Genomic_DNA"/>
</dbReference>
<feature type="region of interest" description="Disordered" evidence="12">
    <location>
        <begin position="81"/>
        <end position="101"/>
    </location>
</feature>
<dbReference type="InterPro" id="IPR011011">
    <property type="entry name" value="Znf_FYVE_PHD"/>
</dbReference>
<dbReference type="PANTHER" id="PTHR46174:SF1">
    <property type="entry name" value="CXXC-TYPE ZINC FINGER PROTEIN 1"/>
    <property type="match status" value="1"/>
</dbReference>
<dbReference type="OrthoDB" id="419183at2759"/>
<dbReference type="GO" id="GO:0003677">
    <property type="term" value="F:DNA binding"/>
    <property type="evidence" value="ECO:0007669"/>
    <property type="project" value="UniProtKB-KW"/>
</dbReference>
<evidence type="ECO:0000256" key="11">
    <source>
        <dbReference type="SAM" id="Coils"/>
    </source>
</evidence>
<evidence type="ECO:0000256" key="9">
    <source>
        <dbReference type="ARBA" id="ARBA00023828"/>
    </source>
</evidence>
<feature type="compositionally biased region" description="Basic residues" evidence="12">
    <location>
        <begin position="86"/>
        <end position="101"/>
    </location>
</feature>
<dbReference type="InterPro" id="IPR001965">
    <property type="entry name" value="Znf_PHD"/>
</dbReference>
<evidence type="ECO:0000256" key="1">
    <source>
        <dbReference type="ARBA" id="ARBA00004123"/>
    </source>
</evidence>
<feature type="coiled-coil region" evidence="11">
    <location>
        <begin position="433"/>
        <end position="460"/>
    </location>
</feature>
<protein>
    <recommendedName>
        <fullName evidence="9">CXXC-type zinc finger protein 1</fullName>
    </recommendedName>
</protein>
<keyword evidence="2" id="KW-0479">Metal-binding</keyword>
<keyword evidence="11" id="KW-0175">Coiled coil</keyword>
<dbReference type="SMART" id="SM00249">
    <property type="entry name" value="PHD"/>
    <property type="match status" value="1"/>
</dbReference>
<keyword evidence="5" id="KW-0805">Transcription regulation</keyword>
<evidence type="ECO:0000256" key="8">
    <source>
        <dbReference type="ARBA" id="ARBA00023242"/>
    </source>
</evidence>
<dbReference type="PANTHER" id="PTHR46174">
    <property type="entry name" value="CXXC-TYPE ZINC FINGER PROTEIN 1"/>
    <property type="match status" value="1"/>
</dbReference>
<keyword evidence="6" id="KW-0238">DNA-binding</keyword>
<dbReference type="InterPro" id="IPR022056">
    <property type="entry name" value="CpG-bd_C"/>
</dbReference>
<evidence type="ECO:0000313" key="15">
    <source>
        <dbReference type="Proteomes" id="UP000886998"/>
    </source>
</evidence>
<evidence type="ECO:0000256" key="7">
    <source>
        <dbReference type="ARBA" id="ARBA00023163"/>
    </source>
</evidence>
<dbReference type="Pfam" id="PF00628">
    <property type="entry name" value="PHD"/>
    <property type="match status" value="1"/>
</dbReference>
<evidence type="ECO:0000256" key="2">
    <source>
        <dbReference type="ARBA" id="ARBA00022723"/>
    </source>
</evidence>
<comment type="subcellular location">
    <subcellularLocation>
        <location evidence="1">Nucleus</location>
    </subcellularLocation>
</comment>
<dbReference type="InterPro" id="IPR013083">
    <property type="entry name" value="Znf_RING/FYVE/PHD"/>
</dbReference>
<dbReference type="GO" id="GO:0045893">
    <property type="term" value="P:positive regulation of DNA-templated transcription"/>
    <property type="evidence" value="ECO:0007669"/>
    <property type="project" value="TreeGrafter"/>
</dbReference>
<dbReference type="GO" id="GO:0008270">
    <property type="term" value="F:zinc ion binding"/>
    <property type="evidence" value="ECO:0007669"/>
    <property type="project" value="UniProtKB-KW"/>
</dbReference>
<keyword evidence="3 10" id="KW-0863">Zinc-finger</keyword>
<dbReference type="SUPFAM" id="SSF57903">
    <property type="entry name" value="FYVE/PHD zinc finger"/>
    <property type="match status" value="1"/>
</dbReference>
<feature type="domain" description="PHD-type" evidence="13">
    <location>
        <begin position="26"/>
        <end position="76"/>
    </location>
</feature>
<keyword evidence="8" id="KW-0539">Nucleus</keyword>
<evidence type="ECO:0000313" key="14">
    <source>
        <dbReference type="EMBL" id="GFY69998.1"/>
    </source>
</evidence>
<evidence type="ECO:0000256" key="3">
    <source>
        <dbReference type="ARBA" id="ARBA00022771"/>
    </source>
</evidence>
<dbReference type="AlphaFoldDB" id="A0A8X6YCY2"/>
<reference evidence="14" key="1">
    <citation type="submission" date="2020-08" db="EMBL/GenBank/DDBJ databases">
        <title>Multicomponent nature underlies the extraordinary mechanical properties of spider dragline silk.</title>
        <authorList>
            <person name="Kono N."/>
            <person name="Nakamura H."/>
            <person name="Mori M."/>
            <person name="Yoshida Y."/>
            <person name="Ohtoshi R."/>
            <person name="Malay A.D."/>
            <person name="Moran D.A.P."/>
            <person name="Tomita M."/>
            <person name="Numata K."/>
            <person name="Arakawa K."/>
        </authorList>
    </citation>
    <scope>NUCLEOTIDE SEQUENCE</scope>
</reference>
<organism evidence="14 15">
    <name type="scientific">Trichonephila inaurata madagascariensis</name>
    <dbReference type="NCBI Taxonomy" id="2747483"/>
    <lineage>
        <taxon>Eukaryota</taxon>
        <taxon>Metazoa</taxon>
        <taxon>Ecdysozoa</taxon>
        <taxon>Arthropoda</taxon>
        <taxon>Chelicerata</taxon>
        <taxon>Arachnida</taxon>
        <taxon>Araneae</taxon>
        <taxon>Araneomorphae</taxon>
        <taxon>Entelegynae</taxon>
        <taxon>Araneoidea</taxon>
        <taxon>Nephilidae</taxon>
        <taxon>Trichonephila</taxon>
        <taxon>Trichonephila inaurata</taxon>
    </lineage>
</organism>
<comment type="caution">
    <text evidence="14">The sequence shown here is derived from an EMBL/GenBank/DDBJ whole genome shotgun (WGS) entry which is preliminary data.</text>
</comment>
<gene>
    <name evidence="14" type="primary">CXXC1</name>
    <name evidence="14" type="ORF">TNIN_297071</name>
</gene>
<dbReference type="InterPro" id="IPR019786">
    <property type="entry name" value="Zinc_finger_PHD-type_CS"/>
</dbReference>
<dbReference type="PROSITE" id="PS01359">
    <property type="entry name" value="ZF_PHD_1"/>
    <property type="match status" value="1"/>
</dbReference>
<dbReference type="InterPro" id="IPR019787">
    <property type="entry name" value="Znf_PHD-finger"/>
</dbReference>
<dbReference type="Gene3D" id="3.30.40.10">
    <property type="entry name" value="Zinc/RING finger domain, C3HC4 (zinc finger)"/>
    <property type="match status" value="1"/>
</dbReference>
<proteinExistence type="predicted"/>
<dbReference type="Proteomes" id="UP000886998">
    <property type="component" value="Unassembled WGS sequence"/>
</dbReference>
<keyword evidence="15" id="KW-1185">Reference proteome</keyword>
<dbReference type="InterPro" id="IPR037869">
    <property type="entry name" value="Spp1/CFP1"/>
</dbReference>
<name>A0A8X6YCY2_9ARAC</name>
<evidence type="ECO:0000256" key="5">
    <source>
        <dbReference type="ARBA" id="ARBA00023015"/>
    </source>
</evidence>
<evidence type="ECO:0000256" key="6">
    <source>
        <dbReference type="ARBA" id="ARBA00023125"/>
    </source>
</evidence>
<sequence length="478" mass="55575">MNSNINEFVKNKDIEGNSSAMESGSEIYCICRSSNINTFMISCDFCQEWFHGKCVGIRESIANNIDLYYCKSCKKSNPGLKTTYKTSRRKNNNRKRTKRKRMQNIDILEEIDIISTGNFKLTESTDNNDATQQCHEDEKTEGKSTDFGVSQIDHQRIMNDAELASIFEMDTTHRKAKTIANENLTHTHKQQHNEKSEEKIKIKSKRKVSPLRQCYGPECVMAARSNSKYCSDECGLRLGRNRILEILPARIEQRKILPCAADELSRNKLSNVRQQQRNIHKNLEQIDVKIMQLLQLVQKSRASREDRIVLDDPEEEHLTLDCKLCGAEIGTRLIVKHLESCYKKQERRLLLTGTTAKPDDEEWNIFCNHKMGRQGYCKQLRVLCPFHYKDSRDEEELCGYPLQMNLHRCEGKFCGRSSKNCTRHPSSWEDIFRAELDMEKLQLLLKLSELERQEMQLRQEMAARGNVMALMLHNTIVH</sequence>
<evidence type="ECO:0000256" key="10">
    <source>
        <dbReference type="PROSITE-ProRule" id="PRU00146"/>
    </source>
</evidence>
<keyword evidence="4" id="KW-0862">Zinc</keyword>
<dbReference type="Pfam" id="PF12269">
    <property type="entry name" value="CpG_bind_C"/>
    <property type="match status" value="1"/>
</dbReference>
<keyword evidence="7" id="KW-0804">Transcription</keyword>
<evidence type="ECO:0000259" key="13">
    <source>
        <dbReference type="PROSITE" id="PS50016"/>
    </source>
</evidence>
<evidence type="ECO:0000256" key="12">
    <source>
        <dbReference type="SAM" id="MobiDB-lite"/>
    </source>
</evidence>
<accession>A0A8X6YCY2</accession>
<dbReference type="GO" id="GO:0048188">
    <property type="term" value="C:Set1C/COMPASS complex"/>
    <property type="evidence" value="ECO:0007669"/>
    <property type="project" value="InterPro"/>
</dbReference>
<dbReference type="PROSITE" id="PS50016">
    <property type="entry name" value="ZF_PHD_2"/>
    <property type="match status" value="1"/>
</dbReference>
<evidence type="ECO:0000256" key="4">
    <source>
        <dbReference type="ARBA" id="ARBA00022833"/>
    </source>
</evidence>